<protein>
    <submittedName>
        <fullName evidence="3">Uncharacterized protein</fullName>
    </submittedName>
</protein>
<dbReference type="EMBL" id="JAEAOA010001541">
    <property type="protein sequence ID" value="KAK3607527.1"/>
    <property type="molecule type" value="Genomic_DNA"/>
</dbReference>
<dbReference type="PANTHER" id="PTHR15717:SF2">
    <property type="entry name" value="EF-HAND CALCIUM-BINDING DOMAIN-CONTAINING PROTEIN 14"/>
    <property type="match status" value="1"/>
</dbReference>
<keyword evidence="2" id="KW-0812">Transmembrane</keyword>
<accession>A0AAE0TBT8</accession>
<feature type="region of interest" description="Disordered" evidence="1">
    <location>
        <begin position="217"/>
        <end position="244"/>
    </location>
</feature>
<name>A0AAE0TBT8_9BIVA</name>
<feature type="transmembrane region" description="Helical" evidence="2">
    <location>
        <begin position="61"/>
        <end position="81"/>
    </location>
</feature>
<dbReference type="InterPro" id="IPR042352">
    <property type="entry name" value="EFCAB14"/>
</dbReference>
<gene>
    <name evidence="3" type="ORF">CHS0354_025780</name>
</gene>
<proteinExistence type="predicted"/>
<evidence type="ECO:0000256" key="1">
    <source>
        <dbReference type="SAM" id="MobiDB-lite"/>
    </source>
</evidence>
<keyword evidence="4" id="KW-1185">Reference proteome</keyword>
<keyword evidence="2" id="KW-1133">Transmembrane helix</keyword>
<feature type="compositionally biased region" description="Polar residues" evidence="1">
    <location>
        <begin position="230"/>
        <end position="244"/>
    </location>
</feature>
<organism evidence="3 4">
    <name type="scientific">Potamilus streckersoni</name>
    <dbReference type="NCBI Taxonomy" id="2493646"/>
    <lineage>
        <taxon>Eukaryota</taxon>
        <taxon>Metazoa</taxon>
        <taxon>Spiralia</taxon>
        <taxon>Lophotrochozoa</taxon>
        <taxon>Mollusca</taxon>
        <taxon>Bivalvia</taxon>
        <taxon>Autobranchia</taxon>
        <taxon>Heteroconchia</taxon>
        <taxon>Palaeoheterodonta</taxon>
        <taxon>Unionida</taxon>
        <taxon>Unionoidea</taxon>
        <taxon>Unionidae</taxon>
        <taxon>Ambleminae</taxon>
        <taxon>Lampsilini</taxon>
        <taxon>Potamilus</taxon>
    </lineage>
</organism>
<reference evidence="3" key="2">
    <citation type="journal article" date="2021" name="Genome Biol. Evol.">
        <title>Developing a high-quality reference genome for a parasitic bivalve with doubly uniparental inheritance (Bivalvia: Unionida).</title>
        <authorList>
            <person name="Smith C.H."/>
        </authorList>
    </citation>
    <scope>NUCLEOTIDE SEQUENCE</scope>
    <source>
        <strain evidence="3">CHS0354</strain>
        <tissue evidence="3">Mantle</tissue>
    </source>
</reference>
<evidence type="ECO:0000313" key="3">
    <source>
        <dbReference type="EMBL" id="KAK3607527.1"/>
    </source>
</evidence>
<sequence length="597" mass="65714">MKPKNGTTGDAMMNLLGDTSSGSEVEWLNLPPIKGKKPRKKSSKRISSVEKGCSMCTFLKILLMLVLVVAVCILCVASFWLSMQLRNLRDDLKRMDVRGESSTEEISQVSNQLQELAKDVLRLKSGEQSLEQVFKNLTSFSQQLSQLSNTVDKLGEGLKAAPELKQIPDKLQTVSTSVAALGSDLTGMKESIISHDKSLKDVTSQLSQLTESVDKLGKLDNQPTGHIDTGSDNNQHPDGQGSLMSPEQADLISKLHLLPDQFIQLNNTVLGKLADVQLILKDDQVRLNSLENKTVILKNNLSSVFADHNNLTGSQFDMVRKSSFPADPISQIVSVLKQMEMILKQNDSSSADHGNLTGSQFDKDRMSSYLADLQSQMLSVAKEMDVILRKIIAVEENGTAESGMVKLEQHTVNEIMENLENITEVVGILKEEHQRLLAVQNKVVSPEPGVLPAGVVTLAMFQTFGEGIASEFDGVNITLVKLHQDIDDILVPLTRHTNQIVNLTAHVEGLFQYVHRIEASLHQIPAGPQVSTVQSVTLPDDVKTKEPATTVATSYTHEKQESTTDRKMIKSGHIPLAFRQERDKVSPSLCFLPAIRD</sequence>
<dbReference type="Gene3D" id="1.20.1480.30">
    <property type="entry name" value="Designed four-helix bundle protein"/>
    <property type="match status" value="1"/>
</dbReference>
<reference evidence="3" key="3">
    <citation type="submission" date="2023-05" db="EMBL/GenBank/DDBJ databases">
        <authorList>
            <person name="Smith C.H."/>
        </authorList>
    </citation>
    <scope>NUCLEOTIDE SEQUENCE</scope>
    <source>
        <strain evidence="3">CHS0354</strain>
        <tissue evidence="3">Mantle</tissue>
    </source>
</reference>
<dbReference type="AlphaFoldDB" id="A0AAE0TBT8"/>
<evidence type="ECO:0000256" key="2">
    <source>
        <dbReference type="SAM" id="Phobius"/>
    </source>
</evidence>
<dbReference type="Proteomes" id="UP001195483">
    <property type="component" value="Unassembled WGS sequence"/>
</dbReference>
<dbReference type="PANTHER" id="PTHR15717">
    <property type="entry name" value="PROTEIN KIAA0494"/>
    <property type="match status" value="1"/>
</dbReference>
<comment type="caution">
    <text evidence="3">The sequence shown here is derived from an EMBL/GenBank/DDBJ whole genome shotgun (WGS) entry which is preliminary data.</text>
</comment>
<evidence type="ECO:0000313" key="4">
    <source>
        <dbReference type="Proteomes" id="UP001195483"/>
    </source>
</evidence>
<reference evidence="3" key="1">
    <citation type="journal article" date="2021" name="Genome Biol. Evol.">
        <title>A High-Quality Reference Genome for a Parasitic Bivalve with Doubly Uniparental Inheritance (Bivalvia: Unionida).</title>
        <authorList>
            <person name="Smith C.H."/>
        </authorList>
    </citation>
    <scope>NUCLEOTIDE SEQUENCE</scope>
    <source>
        <strain evidence="3">CHS0354</strain>
    </source>
</reference>
<keyword evidence="2" id="KW-0472">Membrane</keyword>